<gene>
    <name evidence="2" type="ORF">GCM10011339_02660</name>
</gene>
<name>A0ABQ1UG29_9BACT</name>
<dbReference type="Pfam" id="PF19081">
    <property type="entry name" value="Ig_7"/>
    <property type="match status" value="1"/>
</dbReference>
<organism evidence="2 3">
    <name type="scientific">Echinicola rosea</name>
    <dbReference type="NCBI Taxonomy" id="1807691"/>
    <lineage>
        <taxon>Bacteria</taxon>
        <taxon>Pseudomonadati</taxon>
        <taxon>Bacteroidota</taxon>
        <taxon>Cytophagia</taxon>
        <taxon>Cytophagales</taxon>
        <taxon>Cyclobacteriaceae</taxon>
        <taxon>Echinicola</taxon>
    </lineage>
</organism>
<evidence type="ECO:0000313" key="2">
    <source>
        <dbReference type="EMBL" id="GGF18212.1"/>
    </source>
</evidence>
<dbReference type="Proteomes" id="UP000647339">
    <property type="component" value="Unassembled WGS sequence"/>
</dbReference>
<dbReference type="InterPro" id="IPR044023">
    <property type="entry name" value="Ig_7"/>
</dbReference>
<evidence type="ECO:0000313" key="3">
    <source>
        <dbReference type="Proteomes" id="UP000647339"/>
    </source>
</evidence>
<reference evidence="3" key="1">
    <citation type="journal article" date="2019" name="Int. J. Syst. Evol. Microbiol.">
        <title>The Global Catalogue of Microorganisms (GCM) 10K type strain sequencing project: providing services to taxonomists for standard genome sequencing and annotation.</title>
        <authorList>
            <consortium name="The Broad Institute Genomics Platform"/>
            <consortium name="The Broad Institute Genome Sequencing Center for Infectious Disease"/>
            <person name="Wu L."/>
            <person name="Ma J."/>
        </authorList>
    </citation>
    <scope>NUCLEOTIDE SEQUENCE [LARGE SCALE GENOMIC DNA]</scope>
    <source>
        <strain evidence="3">CGMCC 1.15407</strain>
    </source>
</reference>
<proteinExistence type="predicted"/>
<evidence type="ECO:0000259" key="1">
    <source>
        <dbReference type="Pfam" id="PF19081"/>
    </source>
</evidence>
<protein>
    <recommendedName>
        <fullName evidence="1">Ig-like domain-containing protein</fullName>
    </recommendedName>
</protein>
<keyword evidence="3" id="KW-1185">Reference proteome</keyword>
<dbReference type="EMBL" id="BMIU01000001">
    <property type="protein sequence ID" value="GGF18212.1"/>
    <property type="molecule type" value="Genomic_DNA"/>
</dbReference>
<accession>A0ABQ1UG29</accession>
<dbReference type="RefSeq" id="WP_137402496.1">
    <property type="nucleotide sequence ID" value="NZ_BMIU01000001.1"/>
</dbReference>
<comment type="caution">
    <text evidence="2">The sequence shown here is derived from an EMBL/GenBank/DDBJ whole genome shotgun (WGS) entry which is preliminary data.</text>
</comment>
<feature type="domain" description="Ig-like" evidence="1">
    <location>
        <begin position="410"/>
        <end position="485"/>
    </location>
</feature>
<sequence>MSSVVVNNTLHVNFLGAKTARRAVLAFFCLCFIWPAEVKGQKVYADNYIRKSNNVPAGWWDLLPPYNKKTVLNENGAANGGDEQFATLLSSAGLILDIGAYSGYVEIQYDEIVPANTPTYIRVDGDEGLLEQLLGGTLGELLSGVAGSILGKQIIKVEAKDSNGVLLFAQSTLGGLGSADLKMVKDRNGYYHLMFTPDVPYQRLRITNLATALAGLGIEFYFDVYEAFYYDEACNYAPEFISYDGRGINLDALNLGGGIVEHPENAIDDDPATASSVSPGLLNVLGSSTQQFYFTQASAPTDEVMVTLSGDPSLVDIELLSNVSFKAFNGDSQVFEQDLGALSAELLGLIKLDLLGLLGDGEAVTFPVSPGVPFDRFEISVGSFLDVDVGEALNVHEVQRTVGMPDFGGVTGNNYSICEGQPLSVSPQSYGGASLRWYEAQEGGTPIGTTESLDIDEVTEDKTYYVSSVDECSGEEIESARVAVEVDALAVPAQEDYEALPSQATYGEGEVVVLGPNLELSAGIENPQFSWSLEPDGVPTITDELVVDKGGHTVTYRLRPDGALEIEGLLPEEEIDEVYLILQNGDTGCSAIEAVEQVFVILPVSWLRFEGYAKENGNYLNWEFSAQNPLMQLIVQRAGPGLEWYKIGEISLSSDHIFGGVFDFPDEAPASGINFYRIKAVQLNGKENYSTVMRLDSEIERQQEFSIFPNPVMDIPVLRNHSPKKFDHITVQVVSQSGAVVDRFTLDQLLPGQAKKLYQGKSLKPGGYVYLIYTQGHAQQIKVIW</sequence>